<dbReference type="EMBL" id="CAXDID020000535">
    <property type="protein sequence ID" value="CAL6100934.1"/>
    <property type="molecule type" value="Genomic_DNA"/>
</dbReference>
<keyword evidence="3" id="KW-1185">Reference proteome</keyword>
<dbReference type="AlphaFoldDB" id="A0AA86TU10"/>
<evidence type="ECO:0000313" key="1">
    <source>
        <dbReference type="EMBL" id="CAI9928764.1"/>
    </source>
</evidence>
<gene>
    <name evidence="1" type="ORF">HINF_LOCUS16409</name>
    <name evidence="2" type="ORF">HINF_LOCUS70792</name>
</gene>
<organism evidence="1">
    <name type="scientific">Hexamita inflata</name>
    <dbReference type="NCBI Taxonomy" id="28002"/>
    <lineage>
        <taxon>Eukaryota</taxon>
        <taxon>Metamonada</taxon>
        <taxon>Diplomonadida</taxon>
        <taxon>Hexamitidae</taxon>
        <taxon>Hexamitinae</taxon>
        <taxon>Hexamita</taxon>
    </lineage>
</organism>
<dbReference type="EMBL" id="CATOUU010000416">
    <property type="protein sequence ID" value="CAI9928764.1"/>
    <property type="molecule type" value="Genomic_DNA"/>
</dbReference>
<accession>A0AA86TU10</accession>
<reference evidence="1" key="1">
    <citation type="submission" date="2023-06" db="EMBL/GenBank/DDBJ databases">
        <authorList>
            <person name="Kurt Z."/>
        </authorList>
    </citation>
    <scope>NUCLEOTIDE SEQUENCE</scope>
</reference>
<protein>
    <submittedName>
        <fullName evidence="1 2">TPR-like repeat-containing protein</fullName>
    </submittedName>
</protein>
<dbReference type="Proteomes" id="UP001642409">
    <property type="component" value="Unassembled WGS sequence"/>
</dbReference>
<comment type="caution">
    <text evidence="1">The sequence shown here is derived from an EMBL/GenBank/DDBJ whole genome shotgun (WGS) entry which is preliminary data.</text>
</comment>
<reference evidence="2 3" key="2">
    <citation type="submission" date="2024-07" db="EMBL/GenBank/DDBJ databases">
        <authorList>
            <person name="Akdeniz Z."/>
        </authorList>
    </citation>
    <scope>NUCLEOTIDE SEQUENCE [LARGE SCALE GENOMIC DNA]</scope>
</reference>
<sequence>MKPSADLLKLKTYFDAGDYDKVIEQAEKQLSSPQAILYARLICAAHIKNEDSESLDEFIKDFIAKNENLKDQLEFERAYADFSNKRDASWFLKSNTAHPRASVLKSQIQYRKYEFYSAAQNLIKYNPQNQDTITNMLAFASRSNSNVSQKYLNMLSESYEYYYNLSLYQFSHCQFSESLTSIQKAKQLFEAQESEDQYEKDRLNIRLLTLICESYSNKTSNYYISEEPEAIQPYLKILSWVQSLKFTRPDYQQMIDLSNQLIDLDKLLKNYQLPEQSLQSLKILQATVRTLIKPLSKISQKNNNFSQFQLSGLIFAFLAQNSLPTIQIQRRFKKTPLLFTEFQRVKMTQRQVQVVESELYSEMDQKVKNNAVTLLKSFAAFSDLVKFDQKYADLVIMQNLYYNQYKLAKLEYKPKTVSKQEIQVQLIVKDKVKKPMPAKWIRKIKRGKKVQHQGQYLAGDKTEISHVAPKKIVPKKGRR</sequence>
<proteinExistence type="predicted"/>
<evidence type="ECO:0000313" key="2">
    <source>
        <dbReference type="EMBL" id="CAL6100934.1"/>
    </source>
</evidence>
<name>A0AA86TU10_9EUKA</name>
<evidence type="ECO:0000313" key="3">
    <source>
        <dbReference type="Proteomes" id="UP001642409"/>
    </source>
</evidence>